<dbReference type="GO" id="GO:0004252">
    <property type="term" value="F:serine-type endopeptidase activity"/>
    <property type="evidence" value="ECO:0007669"/>
    <property type="project" value="InterPro"/>
</dbReference>
<gene>
    <name evidence="5" type="ORF">THTE_1601</name>
</gene>
<keyword evidence="6" id="KW-1185">Reference proteome</keyword>
<dbReference type="Pfam" id="PF13180">
    <property type="entry name" value="PDZ_2"/>
    <property type="match status" value="1"/>
</dbReference>
<name>A0A286RE42_9BACT</name>
<dbReference type="InterPro" id="IPR036034">
    <property type="entry name" value="PDZ_sf"/>
</dbReference>
<dbReference type="InterPro" id="IPR001478">
    <property type="entry name" value="PDZ"/>
</dbReference>
<dbReference type="Proteomes" id="UP000215086">
    <property type="component" value="Chromosome"/>
</dbReference>
<dbReference type="SMART" id="SM00228">
    <property type="entry name" value="PDZ"/>
    <property type="match status" value="1"/>
</dbReference>
<proteinExistence type="predicted"/>
<accession>A0A286RE42</accession>
<keyword evidence="1 5" id="KW-0645">Protease</keyword>
<feature type="signal peptide" evidence="3">
    <location>
        <begin position="1"/>
        <end position="23"/>
    </location>
</feature>
<dbReference type="GO" id="GO:0006508">
    <property type="term" value="P:proteolysis"/>
    <property type="evidence" value="ECO:0007669"/>
    <property type="project" value="UniProtKB-KW"/>
</dbReference>
<dbReference type="AlphaFoldDB" id="A0A286RE42"/>
<feature type="chain" id="PRO_5012515925" evidence="3">
    <location>
        <begin position="24"/>
        <end position="390"/>
    </location>
</feature>
<organism evidence="5 6">
    <name type="scientific">Thermogutta terrifontis</name>
    <dbReference type="NCBI Taxonomy" id="1331910"/>
    <lineage>
        <taxon>Bacteria</taxon>
        <taxon>Pseudomonadati</taxon>
        <taxon>Planctomycetota</taxon>
        <taxon>Planctomycetia</taxon>
        <taxon>Pirellulales</taxon>
        <taxon>Thermoguttaceae</taxon>
        <taxon>Thermogutta</taxon>
    </lineage>
</organism>
<keyword evidence="3" id="KW-0732">Signal</keyword>
<dbReference type="SUPFAM" id="SSF50156">
    <property type="entry name" value="PDZ domain-like"/>
    <property type="match status" value="1"/>
</dbReference>
<dbReference type="KEGG" id="ttf:THTE_1601"/>
<evidence type="ECO:0000256" key="1">
    <source>
        <dbReference type="ARBA" id="ARBA00022670"/>
    </source>
</evidence>
<dbReference type="Gene3D" id="2.30.42.10">
    <property type="match status" value="1"/>
</dbReference>
<dbReference type="Gene3D" id="2.40.10.120">
    <property type="match status" value="1"/>
</dbReference>
<keyword evidence="2" id="KW-0378">Hydrolase</keyword>
<protein>
    <submittedName>
        <fullName evidence="5">HtrA protease/chaperone protein</fullName>
    </submittedName>
</protein>
<dbReference type="Pfam" id="PF13365">
    <property type="entry name" value="Trypsin_2"/>
    <property type="match status" value="1"/>
</dbReference>
<dbReference type="InterPro" id="IPR051201">
    <property type="entry name" value="Chloro_Bact_Ser_Proteases"/>
</dbReference>
<dbReference type="EMBL" id="CP018477">
    <property type="protein sequence ID" value="ASV74203.1"/>
    <property type="molecule type" value="Genomic_DNA"/>
</dbReference>
<reference evidence="5 6" key="1">
    <citation type="journal article" name="Front. Microbiol.">
        <title>Sugar Metabolism of the First Thermophilic Planctomycete Thermogutta terrifontis: Comparative Genomic and Transcriptomic Approaches.</title>
        <authorList>
            <person name="Elcheninov A.G."/>
            <person name="Menzel P."/>
            <person name="Gudbergsdottir S.R."/>
            <person name="Slesarev A.I."/>
            <person name="Kadnikov V.V."/>
            <person name="Krogh A."/>
            <person name="Bonch-Osmolovskaya E.A."/>
            <person name="Peng X."/>
            <person name="Kublanov I.V."/>
        </authorList>
    </citation>
    <scope>NUCLEOTIDE SEQUENCE [LARGE SCALE GENOMIC DNA]</scope>
    <source>
        <strain evidence="5 6">R1</strain>
    </source>
</reference>
<evidence type="ECO:0000259" key="4">
    <source>
        <dbReference type="PROSITE" id="PS50106"/>
    </source>
</evidence>
<evidence type="ECO:0000313" key="6">
    <source>
        <dbReference type="Proteomes" id="UP000215086"/>
    </source>
</evidence>
<dbReference type="InterPro" id="IPR001940">
    <property type="entry name" value="Peptidase_S1C"/>
</dbReference>
<dbReference type="InterPro" id="IPR009003">
    <property type="entry name" value="Peptidase_S1_PA"/>
</dbReference>
<evidence type="ECO:0000313" key="5">
    <source>
        <dbReference type="EMBL" id="ASV74203.1"/>
    </source>
</evidence>
<dbReference type="PRINTS" id="PR00834">
    <property type="entry name" value="PROTEASES2C"/>
</dbReference>
<dbReference type="PROSITE" id="PS50106">
    <property type="entry name" value="PDZ"/>
    <property type="match status" value="1"/>
</dbReference>
<dbReference type="PANTHER" id="PTHR43343:SF3">
    <property type="entry name" value="PROTEASE DO-LIKE 8, CHLOROPLASTIC"/>
    <property type="match status" value="1"/>
</dbReference>
<dbReference type="PANTHER" id="PTHR43343">
    <property type="entry name" value="PEPTIDASE S12"/>
    <property type="match status" value="1"/>
</dbReference>
<dbReference type="RefSeq" id="WP_237260213.1">
    <property type="nucleotide sequence ID" value="NZ_CP018477.1"/>
</dbReference>
<evidence type="ECO:0000256" key="3">
    <source>
        <dbReference type="SAM" id="SignalP"/>
    </source>
</evidence>
<feature type="domain" description="PDZ" evidence="4">
    <location>
        <begin position="279"/>
        <end position="371"/>
    </location>
</feature>
<evidence type="ECO:0000256" key="2">
    <source>
        <dbReference type="ARBA" id="ARBA00022801"/>
    </source>
</evidence>
<sequence>MIRKRFIWAIVSFAFVLSGGVYAVEAEEAGRVRTITIAVDRYGPMDQQARAALQQQLADAVKVLQAQANATRLIAKLVGPAVVHIEAEVLGRRALQHGAARPVEEAGSGILVKLAGKTCVFTNRHVIAGASPEKVRISLADGRIIQPLRIWSDPETDVAAMEVGVEDVVTAPLGNSDEVEIGDFVLAFGSPFGLSHSVTFGIISGKGRRDLDLGDSNVRLQDFLQTDAAINPGNSGGPLVNLNGEVIGINTAIASSSGGNEGVGFAIPINTFLFTAKQLVEKGTVTRAFLGVTLDARFDYQAAQQAGLQQLVGTRVVTVTPDSPAAKAGLQPGDIILRMDGKLIENDAHLITLVNMSEVGKEITLQVLRNGQMLDVKAVLVARPQNPAQG</sequence>
<dbReference type="SUPFAM" id="SSF50494">
    <property type="entry name" value="Trypsin-like serine proteases"/>
    <property type="match status" value="1"/>
</dbReference>